<evidence type="ECO:0000256" key="3">
    <source>
        <dbReference type="SAM" id="Coils"/>
    </source>
</evidence>
<reference evidence="4 5" key="1">
    <citation type="submission" date="2020-02" db="EMBL/GenBank/DDBJ databases">
        <title>Draft genome sequence of Limisphaera ngatamarikiensis NGM72.4T, a thermophilic Verrucomicrobia grouped in subdivision 3.</title>
        <authorList>
            <person name="Carere C.R."/>
            <person name="Steen J."/>
            <person name="Hugenholtz P."/>
            <person name="Stott M.B."/>
        </authorList>
    </citation>
    <scope>NUCLEOTIDE SEQUENCE [LARGE SCALE GENOMIC DNA]</scope>
    <source>
        <strain evidence="4 5">NGM72.4</strain>
    </source>
</reference>
<dbReference type="EMBL" id="JAAKYA010000042">
    <property type="protein sequence ID" value="NGO38960.1"/>
    <property type="molecule type" value="Genomic_DNA"/>
</dbReference>
<dbReference type="PANTHER" id="PTHR33449:SF1">
    <property type="entry name" value="NUCLEOID-ASSOCIATED PROTEIN YBAB"/>
    <property type="match status" value="1"/>
</dbReference>
<dbReference type="SUPFAM" id="SSF82607">
    <property type="entry name" value="YbaB-like"/>
    <property type="match status" value="1"/>
</dbReference>
<comment type="caution">
    <text evidence="4">The sequence shown here is derived from an EMBL/GenBank/DDBJ whole genome shotgun (WGS) entry which is preliminary data.</text>
</comment>
<dbReference type="Gene3D" id="3.30.1310.10">
    <property type="entry name" value="Nucleoid-associated protein YbaB-like domain"/>
    <property type="match status" value="1"/>
</dbReference>
<keyword evidence="2" id="KW-0963">Cytoplasm</keyword>
<sequence length="103" mass="10948">MSSLGKMIKQAARLQQQIEQVQNQLTQRTVEATSGGGAVKVVVRCDGTLVSLKIDPQALNPADASLVEDMILSAVNQALNRAKEIANAEMARVTAGFQLPGLM</sequence>
<dbReference type="Proteomes" id="UP000477311">
    <property type="component" value="Unassembled WGS sequence"/>
</dbReference>
<evidence type="ECO:0000313" key="5">
    <source>
        <dbReference type="Proteomes" id="UP000477311"/>
    </source>
</evidence>
<comment type="subunit">
    <text evidence="2">Homodimer.</text>
</comment>
<gene>
    <name evidence="4" type="ORF">G4L39_06060</name>
</gene>
<feature type="coiled-coil region" evidence="3">
    <location>
        <begin position="4"/>
        <end position="31"/>
    </location>
</feature>
<dbReference type="GO" id="GO:0003677">
    <property type="term" value="F:DNA binding"/>
    <property type="evidence" value="ECO:0007669"/>
    <property type="project" value="UniProtKB-UniRule"/>
</dbReference>
<dbReference type="InterPro" id="IPR036894">
    <property type="entry name" value="YbaB-like_sf"/>
</dbReference>
<dbReference type="AlphaFoldDB" id="A0A6M1S0Q8"/>
<organism evidence="4 5">
    <name type="scientific">Limisphaera ngatamarikiensis</name>
    <dbReference type="NCBI Taxonomy" id="1324935"/>
    <lineage>
        <taxon>Bacteria</taxon>
        <taxon>Pseudomonadati</taxon>
        <taxon>Verrucomicrobiota</taxon>
        <taxon>Verrucomicrobiia</taxon>
        <taxon>Limisphaerales</taxon>
        <taxon>Limisphaeraceae</taxon>
        <taxon>Limisphaera</taxon>
    </lineage>
</organism>
<name>A0A6M1S0Q8_9BACT</name>
<comment type="function">
    <text evidence="2">Binds to DNA and alters its conformation. May be involved in regulation of gene expression, nucleoid organization and DNA protection.</text>
</comment>
<dbReference type="NCBIfam" id="TIGR00103">
    <property type="entry name" value="DNA_YbaB_EbfC"/>
    <property type="match status" value="1"/>
</dbReference>
<keyword evidence="3" id="KW-0175">Coiled coil</keyword>
<evidence type="ECO:0000313" key="4">
    <source>
        <dbReference type="EMBL" id="NGO38960.1"/>
    </source>
</evidence>
<accession>A0A6M1S0Q8</accession>
<dbReference type="GO" id="GO:0005829">
    <property type="term" value="C:cytosol"/>
    <property type="evidence" value="ECO:0007669"/>
    <property type="project" value="TreeGrafter"/>
</dbReference>
<evidence type="ECO:0000256" key="1">
    <source>
        <dbReference type="ARBA" id="ARBA00023125"/>
    </source>
</evidence>
<comment type="subcellular location">
    <subcellularLocation>
        <location evidence="2">Cytoplasm</location>
        <location evidence="2">Nucleoid</location>
    </subcellularLocation>
</comment>
<proteinExistence type="inferred from homology"/>
<comment type="similarity">
    <text evidence="2">Belongs to the YbaB/EbfC family.</text>
</comment>
<protein>
    <recommendedName>
        <fullName evidence="2">Nucleoid-associated protein G4L39_06060</fullName>
    </recommendedName>
</protein>
<dbReference type="PIRSF" id="PIRSF004555">
    <property type="entry name" value="UCP004555"/>
    <property type="match status" value="1"/>
</dbReference>
<dbReference type="RefSeq" id="WP_165106709.1">
    <property type="nucleotide sequence ID" value="NZ_JAAKYA010000042.1"/>
</dbReference>
<dbReference type="HAMAP" id="MF_00274">
    <property type="entry name" value="DNA_YbaB_EbfC"/>
    <property type="match status" value="1"/>
</dbReference>
<keyword evidence="1 2" id="KW-0238">DNA-binding</keyword>
<evidence type="ECO:0000256" key="2">
    <source>
        <dbReference type="HAMAP-Rule" id="MF_00274"/>
    </source>
</evidence>
<dbReference type="PANTHER" id="PTHR33449">
    <property type="entry name" value="NUCLEOID-ASSOCIATED PROTEIN YBAB"/>
    <property type="match status" value="1"/>
</dbReference>
<dbReference type="GO" id="GO:0043590">
    <property type="term" value="C:bacterial nucleoid"/>
    <property type="evidence" value="ECO:0007669"/>
    <property type="project" value="UniProtKB-UniRule"/>
</dbReference>
<dbReference type="InterPro" id="IPR004401">
    <property type="entry name" value="YbaB/EbfC"/>
</dbReference>
<dbReference type="Pfam" id="PF02575">
    <property type="entry name" value="YbaB_DNA_bd"/>
    <property type="match status" value="1"/>
</dbReference>
<keyword evidence="5" id="KW-1185">Reference proteome</keyword>